<keyword evidence="2" id="KW-0472">Membrane</keyword>
<comment type="caution">
    <text evidence="3">The sequence shown here is derived from an EMBL/GenBank/DDBJ whole genome shotgun (WGS) entry which is preliminary data.</text>
</comment>
<sequence length="110" mass="12570">MSPQDERRADERDRRAHKRGMAEDVDRKARRKLRARRERDRGVWFGLGMFGLVGWSVAVPTVAGTALGLWLDATFPGQVSWTLTLLLAGVALGCLNAWFWVKRESRHDNH</sequence>
<feature type="compositionally biased region" description="Basic and acidic residues" evidence="1">
    <location>
        <begin position="1"/>
        <end position="27"/>
    </location>
</feature>
<feature type="transmembrane region" description="Helical" evidence="2">
    <location>
        <begin position="79"/>
        <end position="101"/>
    </location>
</feature>
<dbReference type="RefSeq" id="WP_114581767.1">
    <property type="nucleotide sequence ID" value="NZ_QPMH01000006.1"/>
</dbReference>
<feature type="transmembrane region" description="Helical" evidence="2">
    <location>
        <begin position="42"/>
        <end position="67"/>
    </location>
</feature>
<name>A0A369TAB2_9PROT</name>
<dbReference type="InterPro" id="IPR032820">
    <property type="entry name" value="ATPase_put"/>
</dbReference>
<evidence type="ECO:0008006" key="5">
    <source>
        <dbReference type="Google" id="ProtNLM"/>
    </source>
</evidence>
<keyword evidence="2" id="KW-1133">Transmembrane helix</keyword>
<reference evidence="3 4" key="1">
    <citation type="submission" date="2018-07" db="EMBL/GenBank/DDBJ databases">
        <title>Venubactetium sediminum gen. nov., sp. nov., isolated from a marine solar saltern.</title>
        <authorList>
            <person name="Wang S."/>
        </authorList>
    </citation>
    <scope>NUCLEOTIDE SEQUENCE [LARGE SCALE GENOMIC DNA]</scope>
    <source>
        <strain evidence="3 4">WD2A32</strain>
    </source>
</reference>
<dbReference type="Proteomes" id="UP000253941">
    <property type="component" value="Unassembled WGS sequence"/>
</dbReference>
<evidence type="ECO:0000256" key="1">
    <source>
        <dbReference type="SAM" id="MobiDB-lite"/>
    </source>
</evidence>
<keyword evidence="4" id="KW-1185">Reference proteome</keyword>
<evidence type="ECO:0000256" key="2">
    <source>
        <dbReference type="SAM" id="Phobius"/>
    </source>
</evidence>
<dbReference type="NCBIfam" id="TIGR02230">
    <property type="entry name" value="ATPase_gene1"/>
    <property type="match status" value="1"/>
</dbReference>
<feature type="region of interest" description="Disordered" evidence="1">
    <location>
        <begin position="1"/>
        <end position="28"/>
    </location>
</feature>
<dbReference type="AlphaFoldDB" id="A0A369TAB2"/>
<accession>A0A369TAB2</accession>
<evidence type="ECO:0000313" key="4">
    <source>
        <dbReference type="Proteomes" id="UP000253941"/>
    </source>
</evidence>
<dbReference type="Pfam" id="PF09527">
    <property type="entry name" value="ATPase_gene1"/>
    <property type="match status" value="1"/>
</dbReference>
<evidence type="ECO:0000313" key="3">
    <source>
        <dbReference type="EMBL" id="RDD62253.1"/>
    </source>
</evidence>
<dbReference type="InterPro" id="IPR011744">
    <property type="entry name" value="ATPase_gene1"/>
</dbReference>
<dbReference type="EMBL" id="QPMH01000006">
    <property type="protein sequence ID" value="RDD62253.1"/>
    <property type="molecule type" value="Genomic_DNA"/>
</dbReference>
<gene>
    <name evidence="3" type="ORF">DRB17_08450</name>
</gene>
<organism evidence="3 4">
    <name type="scientific">Ferruginivarius sediminum</name>
    <dbReference type="NCBI Taxonomy" id="2661937"/>
    <lineage>
        <taxon>Bacteria</taxon>
        <taxon>Pseudomonadati</taxon>
        <taxon>Pseudomonadota</taxon>
        <taxon>Alphaproteobacteria</taxon>
        <taxon>Rhodospirillales</taxon>
        <taxon>Rhodospirillaceae</taxon>
        <taxon>Ferruginivarius</taxon>
    </lineage>
</organism>
<keyword evidence="2" id="KW-0812">Transmembrane</keyword>
<protein>
    <recommendedName>
        <fullName evidence="5">ATPase F0F1</fullName>
    </recommendedName>
</protein>
<proteinExistence type="predicted"/>